<accession>A0AAV3QZW4</accession>
<name>A0AAV3QZW4_LITER</name>
<feature type="domain" description="DUF4283" evidence="1">
    <location>
        <begin position="25"/>
        <end position="108"/>
    </location>
</feature>
<dbReference type="Proteomes" id="UP001454036">
    <property type="component" value="Unassembled WGS sequence"/>
</dbReference>
<evidence type="ECO:0000313" key="3">
    <source>
        <dbReference type="Proteomes" id="UP001454036"/>
    </source>
</evidence>
<sequence length="186" mass="21252">MGSMSLEGEELGEVIVQDYAYDRVEERFQFSVIGRVLTQKKFHVPTLKDTVRALWGGEEGVQILDMGSNLFHFVFNEGAQMVRVLQGEPWLFKGYAIIIKRWFPGMQVEDVVLDSLPCWVQVWNLPLGYVGAEFGQTTGAHIGEFMELDKCSIEEERGLYVRVRVRLDVNKPLKRGGFIHIRTGKV</sequence>
<proteinExistence type="predicted"/>
<protein>
    <recommendedName>
        <fullName evidence="1">DUF4283 domain-containing protein</fullName>
    </recommendedName>
</protein>
<organism evidence="2 3">
    <name type="scientific">Lithospermum erythrorhizon</name>
    <name type="common">Purple gromwell</name>
    <name type="synonym">Lithospermum officinale var. erythrorhizon</name>
    <dbReference type="NCBI Taxonomy" id="34254"/>
    <lineage>
        <taxon>Eukaryota</taxon>
        <taxon>Viridiplantae</taxon>
        <taxon>Streptophyta</taxon>
        <taxon>Embryophyta</taxon>
        <taxon>Tracheophyta</taxon>
        <taxon>Spermatophyta</taxon>
        <taxon>Magnoliopsida</taxon>
        <taxon>eudicotyledons</taxon>
        <taxon>Gunneridae</taxon>
        <taxon>Pentapetalae</taxon>
        <taxon>asterids</taxon>
        <taxon>lamiids</taxon>
        <taxon>Boraginales</taxon>
        <taxon>Boraginaceae</taxon>
        <taxon>Boraginoideae</taxon>
        <taxon>Lithospermeae</taxon>
        <taxon>Lithospermum</taxon>
    </lineage>
</organism>
<dbReference type="InterPro" id="IPR040256">
    <property type="entry name" value="At4g02000-like"/>
</dbReference>
<dbReference type="EMBL" id="BAABME010006368">
    <property type="protein sequence ID" value="GAA0168168.1"/>
    <property type="molecule type" value="Genomic_DNA"/>
</dbReference>
<evidence type="ECO:0000313" key="2">
    <source>
        <dbReference type="EMBL" id="GAA0168168.1"/>
    </source>
</evidence>
<dbReference type="InterPro" id="IPR025558">
    <property type="entry name" value="DUF4283"/>
</dbReference>
<dbReference type="AlphaFoldDB" id="A0AAV3QZW4"/>
<comment type="caution">
    <text evidence="2">The sequence shown here is derived from an EMBL/GenBank/DDBJ whole genome shotgun (WGS) entry which is preliminary data.</text>
</comment>
<keyword evidence="3" id="KW-1185">Reference proteome</keyword>
<reference evidence="2 3" key="1">
    <citation type="submission" date="2024-01" db="EMBL/GenBank/DDBJ databases">
        <title>The complete chloroplast genome sequence of Lithospermum erythrorhizon: insights into the phylogenetic relationship among Boraginaceae species and the maternal lineages of purple gromwells.</title>
        <authorList>
            <person name="Okada T."/>
            <person name="Watanabe K."/>
        </authorList>
    </citation>
    <scope>NUCLEOTIDE SEQUENCE [LARGE SCALE GENOMIC DNA]</scope>
</reference>
<gene>
    <name evidence="2" type="ORF">LIER_22942</name>
</gene>
<dbReference type="PANTHER" id="PTHR31286">
    <property type="entry name" value="GLYCINE-RICH CELL WALL STRUCTURAL PROTEIN 1.8-LIKE"/>
    <property type="match status" value="1"/>
</dbReference>
<dbReference type="PANTHER" id="PTHR31286:SF167">
    <property type="entry name" value="OS09G0268800 PROTEIN"/>
    <property type="match status" value="1"/>
</dbReference>
<dbReference type="Pfam" id="PF14111">
    <property type="entry name" value="DUF4283"/>
    <property type="match status" value="1"/>
</dbReference>
<evidence type="ECO:0000259" key="1">
    <source>
        <dbReference type="Pfam" id="PF14111"/>
    </source>
</evidence>